<comment type="pathway">
    <text evidence="3 11">Cofactor biosynthesis; thiamine diphosphate biosynthesis; 4-methyl-5-(2-phosphoethyl)-thiazole from 5-(2-hydroxyethyl)-4-methylthiazole: step 1/1.</text>
</comment>
<keyword evidence="8 11" id="KW-0067">ATP-binding</keyword>
<comment type="catalytic activity">
    <reaction evidence="1 11">
        <text>5-(2-hydroxyethyl)-4-methylthiazole + ATP = 4-methyl-5-(2-phosphooxyethyl)-thiazole + ADP + H(+)</text>
        <dbReference type="Rhea" id="RHEA:24212"/>
        <dbReference type="ChEBI" id="CHEBI:15378"/>
        <dbReference type="ChEBI" id="CHEBI:17957"/>
        <dbReference type="ChEBI" id="CHEBI:30616"/>
        <dbReference type="ChEBI" id="CHEBI:58296"/>
        <dbReference type="ChEBI" id="CHEBI:456216"/>
        <dbReference type="EC" id="2.7.1.50"/>
    </reaction>
</comment>
<evidence type="ECO:0000313" key="12">
    <source>
        <dbReference type="EMBL" id="QHW35146.1"/>
    </source>
</evidence>
<feature type="binding site" evidence="11">
    <location>
        <position position="46"/>
    </location>
    <ligand>
        <name>substrate</name>
    </ligand>
</feature>
<proteinExistence type="inferred from homology"/>
<keyword evidence="6 11" id="KW-0547">Nucleotide-binding</keyword>
<dbReference type="NCBIfam" id="NF006830">
    <property type="entry name" value="PRK09355.1"/>
    <property type="match status" value="1"/>
</dbReference>
<dbReference type="GO" id="GO:0009229">
    <property type="term" value="P:thiamine diphosphate biosynthetic process"/>
    <property type="evidence" value="ECO:0007669"/>
    <property type="project" value="UniProtKB-UniRule"/>
</dbReference>
<dbReference type="InterPro" id="IPR029056">
    <property type="entry name" value="Ribokinase-like"/>
</dbReference>
<dbReference type="PIRSF" id="PIRSF000513">
    <property type="entry name" value="Thz_kinase"/>
    <property type="match status" value="1"/>
</dbReference>
<dbReference type="HAMAP" id="MF_00228">
    <property type="entry name" value="Thz_kinase"/>
    <property type="match status" value="1"/>
</dbReference>
<evidence type="ECO:0000256" key="10">
    <source>
        <dbReference type="ARBA" id="ARBA00022977"/>
    </source>
</evidence>
<dbReference type="KEGG" id="prz:GZH47_17255"/>
<dbReference type="Pfam" id="PF02110">
    <property type="entry name" value="HK"/>
    <property type="match status" value="1"/>
</dbReference>
<evidence type="ECO:0000256" key="1">
    <source>
        <dbReference type="ARBA" id="ARBA00001771"/>
    </source>
</evidence>
<comment type="function">
    <text evidence="11">Catalyzes the phosphorylation of the hydroxyl group of 4-methyl-5-beta-hydroxyethylthiazole (THZ).</text>
</comment>
<dbReference type="Gene3D" id="3.40.1190.20">
    <property type="match status" value="1"/>
</dbReference>
<dbReference type="EC" id="2.7.1.50" evidence="11"/>
<evidence type="ECO:0000256" key="5">
    <source>
        <dbReference type="ARBA" id="ARBA00022723"/>
    </source>
</evidence>
<dbReference type="GO" id="GO:0000287">
    <property type="term" value="F:magnesium ion binding"/>
    <property type="evidence" value="ECO:0007669"/>
    <property type="project" value="UniProtKB-UniRule"/>
</dbReference>
<evidence type="ECO:0000256" key="9">
    <source>
        <dbReference type="ARBA" id="ARBA00022842"/>
    </source>
</evidence>
<evidence type="ECO:0000256" key="3">
    <source>
        <dbReference type="ARBA" id="ARBA00004868"/>
    </source>
</evidence>
<feature type="binding site" evidence="11">
    <location>
        <position position="122"/>
    </location>
    <ligand>
        <name>ATP</name>
        <dbReference type="ChEBI" id="CHEBI:30616"/>
    </ligand>
</feature>
<dbReference type="NCBIfam" id="TIGR00694">
    <property type="entry name" value="thiM"/>
    <property type="match status" value="1"/>
</dbReference>
<dbReference type="UniPathway" id="UPA00060">
    <property type="reaction ID" value="UER00139"/>
</dbReference>
<name>A0A6C0P9P0_9BACL</name>
<comment type="similarity">
    <text evidence="11">Belongs to the Thz kinase family.</text>
</comment>
<dbReference type="AlphaFoldDB" id="A0A6C0P9P0"/>
<evidence type="ECO:0000256" key="8">
    <source>
        <dbReference type="ARBA" id="ARBA00022840"/>
    </source>
</evidence>
<evidence type="ECO:0000256" key="4">
    <source>
        <dbReference type="ARBA" id="ARBA00022679"/>
    </source>
</evidence>
<evidence type="ECO:0000256" key="2">
    <source>
        <dbReference type="ARBA" id="ARBA00001946"/>
    </source>
</evidence>
<dbReference type="PANTHER" id="PTHR20858">
    <property type="entry name" value="PHOSPHOMETHYLPYRIMIDINE KINASE"/>
    <property type="match status" value="1"/>
</dbReference>
<keyword evidence="7 11" id="KW-0418">Kinase</keyword>
<dbReference type="GO" id="GO:0008972">
    <property type="term" value="F:phosphomethylpyrimidine kinase activity"/>
    <property type="evidence" value="ECO:0007669"/>
    <property type="project" value="TreeGrafter"/>
</dbReference>
<dbReference type="PRINTS" id="PR01099">
    <property type="entry name" value="HYETHTZKNASE"/>
</dbReference>
<dbReference type="GO" id="GO:0008902">
    <property type="term" value="F:hydroxymethylpyrimidine kinase activity"/>
    <property type="evidence" value="ECO:0007669"/>
    <property type="project" value="TreeGrafter"/>
</dbReference>
<accession>A0A6C0P9P0</accession>
<comment type="cofactor">
    <cofactor evidence="2 11">
        <name>Mg(2+)</name>
        <dbReference type="ChEBI" id="CHEBI:18420"/>
    </cofactor>
</comment>
<dbReference type="GO" id="GO:0009228">
    <property type="term" value="P:thiamine biosynthetic process"/>
    <property type="evidence" value="ECO:0007669"/>
    <property type="project" value="UniProtKB-KW"/>
</dbReference>
<dbReference type="EMBL" id="CP048286">
    <property type="protein sequence ID" value="QHW35146.1"/>
    <property type="molecule type" value="Genomic_DNA"/>
</dbReference>
<evidence type="ECO:0000256" key="7">
    <source>
        <dbReference type="ARBA" id="ARBA00022777"/>
    </source>
</evidence>
<dbReference type="CDD" id="cd01170">
    <property type="entry name" value="THZ_kinase"/>
    <property type="match status" value="1"/>
</dbReference>
<dbReference type="InterPro" id="IPR000417">
    <property type="entry name" value="Hyethyz_kinase"/>
</dbReference>
<evidence type="ECO:0000313" key="13">
    <source>
        <dbReference type="Proteomes" id="UP000479114"/>
    </source>
</evidence>
<dbReference type="SUPFAM" id="SSF53613">
    <property type="entry name" value="Ribokinase-like"/>
    <property type="match status" value="1"/>
</dbReference>
<reference evidence="12 13" key="1">
    <citation type="submission" date="2020-02" db="EMBL/GenBank/DDBJ databases">
        <title>Paenibacillus sp. nov., isolated from rhizosphere soil of tomato.</title>
        <authorList>
            <person name="Weon H.-Y."/>
            <person name="Lee S.A."/>
        </authorList>
    </citation>
    <scope>NUCLEOTIDE SEQUENCE [LARGE SCALE GENOMIC DNA]</scope>
    <source>
        <strain evidence="12 13">14171R-81</strain>
    </source>
</reference>
<evidence type="ECO:0000256" key="11">
    <source>
        <dbReference type="HAMAP-Rule" id="MF_00228"/>
    </source>
</evidence>
<keyword evidence="9 11" id="KW-0460">Magnesium</keyword>
<keyword evidence="4 11" id="KW-0808">Transferase</keyword>
<dbReference type="GO" id="GO:0005524">
    <property type="term" value="F:ATP binding"/>
    <property type="evidence" value="ECO:0007669"/>
    <property type="project" value="UniProtKB-UniRule"/>
</dbReference>
<dbReference type="Proteomes" id="UP000479114">
    <property type="component" value="Chromosome"/>
</dbReference>
<dbReference type="GO" id="GO:0005829">
    <property type="term" value="C:cytosol"/>
    <property type="evidence" value="ECO:0007669"/>
    <property type="project" value="TreeGrafter"/>
</dbReference>
<dbReference type="GO" id="GO:0004417">
    <property type="term" value="F:hydroxyethylthiazole kinase activity"/>
    <property type="evidence" value="ECO:0007669"/>
    <property type="project" value="UniProtKB-UniRule"/>
</dbReference>
<feature type="binding site" evidence="11">
    <location>
        <position position="195"/>
    </location>
    <ligand>
        <name>substrate</name>
    </ligand>
</feature>
<dbReference type="PANTHER" id="PTHR20858:SF17">
    <property type="entry name" value="HYDROXYMETHYLPYRIMIDINE_PHOSPHOMETHYLPYRIMIDINE KINASE THI20-RELATED"/>
    <property type="match status" value="1"/>
</dbReference>
<keyword evidence="10 11" id="KW-0784">Thiamine biosynthesis</keyword>
<evidence type="ECO:0000256" key="6">
    <source>
        <dbReference type="ARBA" id="ARBA00022741"/>
    </source>
</evidence>
<protein>
    <recommendedName>
        <fullName evidence="11">Hydroxyethylthiazole kinase</fullName>
        <ecNumber evidence="11">2.7.1.50</ecNumber>
    </recommendedName>
    <alternativeName>
        <fullName evidence="11">4-methyl-5-beta-hydroxyethylthiazole kinase</fullName>
        <shortName evidence="11">TH kinase</shortName>
        <shortName evidence="11">Thz kinase</shortName>
    </alternativeName>
</protein>
<sequence length="273" mass="27946">MTKGELSMSYLDLVRSRNPLVHNITNWVVTGFTANGLLAMGASPIMAYAHEEVADVAKISSAVLLNMGTLDASVVQSILLAGKSANAHGVPVVFDPVGAGATPYRTEAARQIVREVKLTALRGNVAEVANVVGESWSIKGVDAGAGEGDVTALAVRAARKLGCLVVITGKDDVVTDGETTFVVSNGHPILTQVTGTGCLLGSVIGAFLAAAGEPSAQLEAAAEALAFYGVAAELAYAATEGRGPGSFQIEFLNQLALVTSDILKEKAAIAKLA</sequence>
<keyword evidence="13" id="KW-1185">Reference proteome</keyword>
<gene>
    <name evidence="11 12" type="primary">thiM</name>
    <name evidence="12" type="ORF">GZH47_17255</name>
</gene>
<organism evidence="12 13">
    <name type="scientific">Paenibacillus rhizovicinus</name>
    <dbReference type="NCBI Taxonomy" id="2704463"/>
    <lineage>
        <taxon>Bacteria</taxon>
        <taxon>Bacillati</taxon>
        <taxon>Bacillota</taxon>
        <taxon>Bacilli</taxon>
        <taxon>Bacillales</taxon>
        <taxon>Paenibacillaceae</taxon>
        <taxon>Paenibacillus</taxon>
    </lineage>
</organism>
<keyword evidence="5 11" id="KW-0479">Metal-binding</keyword>
<feature type="binding site" evidence="11">
    <location>
        <position position="168"/>
    </location>
    <ligand>
        <name>ATP</name>
        <dbReference type="ChEBI" id="CHEBI:30616"/>
    </ligand>
</feature>